<keyword evidence="4" id="KW-1185">Reference proteome</keyword>
<dbReference type="Proteomes" id="UP000275408">
    <property type="component" value="Unassembled WGS sequence"/>
</dbReference>
<evidence type="ECO:0000313" key="4">
    <source>
        <dbReference type="Proteomes" id="UP000275408"/>
    </source>
</evidence>
<feature type="signal peptide" evidence="2">
    <location>
        <begin position="1"/>
        <end position="23"/>
    </location>
</feature>
<dbReference type="PANTHER" id="PTHR33539:SF1">
    <property type="entry name" value="UPF0764 PROTEIN C16ORF89"/>
    <property type="match status" value="1"/>
</dbReference>
<dbReference type="EMBL" id="RCHS01000659">
    <property type="protein sequence ID" value="RMX57369.1"/>
    <property type="molecule type" value="Genomic_DNA"/>
</dbReference>
<protein>
    <submittedName>
        <fullName evidence="3">Uncharacterized protein</fullName>
    </submittedName>
</protein>
<dbReference type="STRING" id="46731.A0A3M6UUV5"/>
<dbReference type="OMA" id="ECYRYLL"/>
<name>A0A3M6UUV5_POCDA</name>
<keyword evidence="1" id="KW-0472">Membrane</keyword>
<evidence type="ECO:0000256" key="1">
    <source>
        <dbReference type="SAM" id="Phobius"/>
    </source>
</evidence>
<comment type="caution">
    <text evidence="3">The sequence shown here is derived from an EMBL/GenBank/DDBJ whole genome shotgun (WGS) entry which is preliminary data.</text>
</comment>
<feature type="transmembrane region" description="Helical" evidence="1">
    <location>
        <begin position="498"/>
        <end position="516"/>
    </location>
</feature>
<keyword evidence="1" id="KW-1133">Transmembrane helix</keyword>
<dbReference type="InterPro" id="IPR031751">
    <property type="entry name" value="DUF4735"/>
</dbReference>
<evidence type="ECO:0000313" key="3">
    <source>
        <dbReference type="EMBL" id="RMX57369.1"/>
    </source>
</evidence>
<dbReference type="Pfam" id="PF15882">
    <property type="entry name" value="DUF4735"/>
    <property type="match status" value="1"/>
</dbReference>
<reference evidence="3 4" key="1">
    <citation type="journal article" date="2018" name="Sci. Rep.">
        <title>Comparative analysis of the Pocillopora damicornis genome highlights role of immune system in coral evolution.</title>
        <authorList>
            <person name="Cunning R."/>
            <person name="Bay R.A."/>
            <person name="Gillette P."/>
            <person name="Baker A.C."/>
            <person name="Traylor-Knowles N."/>
        </authorList>
    </citation>
    <scope>NUCLEOTIDE SEQUENCE [LARGE SCALE GENOMIC DNA]</scope>
    <source>
        <strain evidence="3">RSMAS</strain>
        <tissue evidence="3">Whole animal</tissue>
    </source>
</reference>
<organism evidence="3 4">
    <name type="scientific">Pocillopora damicornis</name>
    <name type="common">Cauliflower coral</name>
    <name type="synonym">Millepora damicornis</name>
    <dbReference type="NCBI Taxonomy" id="46731"/>
    <lineage>
        <taxon>Eukaryota</taxon>
        <taxon>Metazoa</taxon>
        <taxon>Cnidaria</taxon>
        <taxon>Anthozoa</taxon>
        <taxon>Hexacorallia</taxon>
        <taxon>Scleractinia</taxon>
        <taxon>Astrocoeniina</taxon>
        <taxon>Pocilloporidae</taxon>
        <taxon>Pocillopora</taxon>
    </lineage>
</organism>
<dbReference type="AlphaFoldDB" id="A0A3M6UUV5"/>
<dbReference type="PANTHER" id="PTHR33539">
    <property type="entry name" value="UPF0764 PROTEIN C16ORF89"/>
    <property type="match status" value="1"/>
</dbReference>
<keyword evidence="2" id="KW-0732">Signal</keyword>
<proteinExistence type="predicted"/>
<evidence type="ECO:0000256" key="2">
    <source>
        <dbReference type="SAM" id="SignalP"/>
    </source>
</evidence>
<accession>A0A3M6UUV5</accession>
<feature type="chain" id="PRO_5017997609" evidence="2">
    <location>
        <begin position="24"/>
        <end position="537"/>
    </location>
</feature>
<sequence length="537" mass="61114">MIVNSSFLLSTILLIFYWGSVLPFDQRNNAMTEEVISALDRVLDFYERDYKSINLDGIFGLRVAQGALLSIIKDVQDGQLRVEDNVLNRVKELYNKASQIAGHALPYLQRAAPEYFEKFRKQVADPWLNFKPFTGKELIKKEYNPEIKRTAIDFDESTSDGCMSGLTGTGSDGNQPCHISDKCWDLISAEGTHGYALTHQALFFQLGEIQGCTPVLLKRLEQSNIKGGLEGIYNRICSDMYPEMLAIEQKRTLDENNYHRDLFMEQAMVCSSMGYGDFLSAERLKKILSWQRGDGCFGQMTNGKDEDETKQFSDVELNQQTNSQSDFEGYADMNGGSERSNLSPFGNFKKSLEYKYSQLQRKPLSMRTMRSLLVEKELQDGCFSHVTGVAVGLLGVYLRWLLYSQPKPFQSNVVLETKGLFKNSFPSKNREVYINDNLVDVIALKEEQLQKRQKVKQDHKQSAHLVQRRKAAMLDKNELHFVQNMDERVGTGFLNGRMFVFGGILFIVALILVKGVKKMPNVLKVFSHIPKKSAHVI</sequence>
<gene>
    <name evidence="3" type="ORF">pdam_00016035</name>
</gene>
<dbReference type="OrthoDB" id="5949187at2759"/>
<keyword evidence="1" id="KW-0812">Transmembrane</keyword>